<evidence type="ECO:0000256" key="3">
    <source>
        <dbReference type="RuleBase" id="RU003345"/>
    </source>
</evidence>
<protein>
    <submittedName>
        <fullName evidence="5">Aldehyde dehydrogenase family protein</fullName>
    </submittedName>
</protein>
<dbReference type="InterPro" id="IPR016163">
    <property type="entry name" value="Ald_DH_C"/>
</dbReference>
<dbReference type="InterPro" id="IPR016162">
    <property type="entry name" value="Ald_DH_N"/>
</dbReference>
<dbReference type="Gene3D" id="3.40.605.10">
    <property type="entry name" value="Aldehyde Dehydrogenase, Chain A, domain 1"/>
    <property type="match status" value="1"/>
</dbReference>
<evidence type="ECO:0000313" key="6">
    <source>
        <dbReference type="Proteomes" id="UP000440224"/>
    </source>
</evidence>
<dbReference type="SUPFAM" id="SSF53720">
    <property type="entry name" value="ALDH-like"/>
    <property type="match status" value="1"/>
</dbReference>
<keyword evidence="6" id="KW-1185">Reference proteome</keyword>
<dbReference type="InterPro" id="IPR016160">
    <property type="entry name" value="Ald_DH_CS_CYS"/>
</dbReference>
<dbReference type="GO" id="GO:0016620">
    <property type="term" value="F:oxidoreductase activity, acting on the aldehyde or oxo group of donors, NAD or NADP as acceptor"/>
    <property type="evidence" value="ECO:0007669"/>
    <property type="project" value="InterPro"/>
</dbReference>
<evidence type="ECO:0000259" key="4">
    <source>
        <dbReference type="Pfam" id="PF00171"/>
    </source>
</evidence>
<organism evidence="5 6">
    <name type="scientific">Polyangium spumosum</name>
    <dbReference type="NCBI Taxonomy" id="889282"/>
    <lineage>
        <taxon>Bacteria</taxon>
        <taxon>Pseudomonadati</taxon>
        <taxon>Myxococcota</taxon>
        <taxon>Polyangia</taxon>
        <taxon>Polyangiales</taxon>
        <taxon>Polyangiaceae</taxon>
        <taxon>Polyangium</taxon>
    </lineage>
</organism>
<accession>A0A6N7Q0R1</accession>
<evidence type="ECO:0000313" key="5">
    <source>
        <dbReference type="EMBL" id="MRG96330.1"/>
    </source>
</evidence>
<proteinExistence type="inferred from homology"/>
<evidence type="ECO:0000256" key="2">
    <source>
        <dbReference type="PROSITE-ProRule" id="PRU10007"/>
    </source>
</evidence>
<dbReference type="Pfam" id="PF00171">
    <property type="entry name" value="Aldedh"/>
    <property type="match status" value="1"/>
</dbReference>
<evidence type="ECO:0000256" key="1">
    <source>
        <dbReference type="ARBA" id="ARBA00023002"/>
    </source>
</evidence>
<comment type="similarity">
    <text evidence="3">Belongs to the aldehyde dehydrogenase family.</text>
</comment>
<dbReference type="Proteomes" id="UP000440224">
    <property type="component" value="Unassembled WGS sequence"/>
</dbReference>
<dbReference type="EMBL" id="WJIE01000011">
    <property type="protein sequence ID" value="MRG96330.1"/>
    <property type="molecule type" value="Genomic_DNA"/>
</dbReference>
<sequence length="513" mass="53463">MSAHLAHAPSDLLEGQWVPLPGDALTSRSPARPAEVVWQGSPAPAHADAAVAAARRALSAWAALPAERRFSALRRFRDLCKARAAEMARLISDETGKALWDARAEADLLAAKVDITLDASEHGGLRRVSGFEITLSPSRTGRAWFRPHGVMAVLGPFNFPAHLPNGHIIPALALGNTVVFKPSDKAPAVGQTLAAWLSEALVAEGAPPGVLNLVHGGASVASRLVANPDIDGVLFTGSWPVGRHIMEASLDFPGRILALEMGGNAPSVVLPDADLRQAAIEVARSAFVSTGQRCTCTRRLVVHGAVAERFVRTIEAIASRLRVGDPLADPQPFMGPIISAEARAGVLAAQERFAGGGAEVRLAARALPDASGGHYVSPGIVRVDRFTLAEEGPGADVEVFGPLLRYVVVDSLEEAIAQANTTRFGLAASIFTKDPGAIERFLAEARAGCVNVNTGTAGASSKLPFGGVGLSGNHRPAGSFSLDYCAYPVAGMIEAGAAAPVPTGMTFEESWLG</sequence>
<dbReference type="InterPro" id="IPR029510">
    <property type="entry name" value="Ald_DH_CS_GLU"/>
</dbReference>
<dbReference type="PROSITE" id="PS00070">
    <property type="entry name" value="ALDEHYDE_DEHYDR_CYS"/>
    <property type="match status" value="1"/>
</dbReference>
<dbReference type="InterPro" id="IPR016161">
    <property type="entry name" value="Ald_DH/histidinol_DH"/>
</dbReference>
<keyword evidence="1 3" id="KW-0560">Oxidoreductase</keyword>
<dbReference type="OrthoDB" id="6187633at2"/>
<dbReference type="InterPro" id="IPR015590">
    <property type="entry name" value="Aldehyde_DH_dom"/>
</dbReference>
<dbReference type="Gene3D" id="3.40.309.10">
    <property type="entry name" value="Aldehyde Dehydrogenase, Chain A, domain 2"/>
    <property type="match status" value="1"/>
</dbReference>
<feature type="active site" evidence="2">
    <location>
        <position position="260"/>
    </location>
</feature>
<dbReference type="PROSITE" id="PS00687">
    <property type="entry name" value="ALDEHYDE_DEHYDR_GLU"/>
    <property type="match status" value="1"/>
</dbReference>
<name>A0A6N7Q0R1_9BACT</name>
<dbReference type="RefSeq" id="WP_153823138.1">
    <property type="nucleotide sequence ID" value="NZ_WJIE01000011.1"/>
</dbReference>
<dbReference type="PANTHER" id="PTHR11699">
    <property type="entry name" value="ALDEHYDE DEHYDROGENASE-RELATED"/>
    <property type="match status" value="1"/>
</dbReference>
<dbReference type="AlphaFoldDB" id="A0A6N7Q0R1"/>
<comment type="caution">
    <text evidence="5">The sequence shown here is derived from an EMBL/GenBank/DDBJ whole genome shotgun (WGS) entry which is preliminary data.</text>
</comment>
<gene>
    <name evidence="5" type="ORF">GF068_31065</name>
</gene>
<reference evidence="5 6" key="1">
    <citation type="submission" date="2019-10" db="EMBL/GenBank/DDBJ databases">
        <title>A soil myxobacterium in the family Polyangiaceae.</title>
        <authorList>
            <person name="Li Y."/>
            <person name="Wang J."/>
        </authorList>
    </citation>
    <scope>NUCLEOTIDE SEQUENCE [LARGE SCALE GENOMIC DNA]</scope>
    <source>
        <strain evidence="5 6">DSM 14734</strain>
    </source>
</reference>
<feature type="domain" description="Aldehyde dehydrogenase" evidence="4">
    <location>
        <begin position="25"/>
        <end position="484"/>
    </location>
</feature>